<dbReference type="EMBL" id="BMXB01000018">
    <property type="protein sequence ID" value="GHA47845.1"/>
    <property type="molecule type" value="Genomic_DNA"/>
</dbReference>
<dbReference type="InterPro" id="IPR037682">
    <property type="entry name" value="TonB_C"/>
</dbReference>
<dbReference type="Pfam" id="PF03544">
    <property type="entry name" value="TonB_C"/>
    <property type="match status" value="1"/>
</dbReference>
<gene>
    <name evidence="2" type="ORF">GCM10007103_30970</name>
</gene>
<sequence length="525" mass="58974">MIFVLGTAQEERVWGNELHSKIDIVLSFSYPPAEPLKHSIFHNNVPDFSAEGLNYETELTDIFMGNIEDVPFKREDLFFGSLFNAYVTEYARYCANSLPPDKIELTRQDCNKQQEIKNGFGITISRQCVGWVTVGTGFYAAPDMYAAMGVLEEFLFSNALSIVGQEDIMGFTAKMTGEMKAVHMDMAALIRINGCDSPGLKRFQENLRLFALGQEPIRIETLIAKRKENKTEVARNQDVKPLMEDLVYENSRQWNFNRYQRGSVDNVQIMNYDNMGRPGKLKAEYLFSGFSGNKKGSVILTFDSKGLPDCLYFFDFPSVCRPASRKIANAYAKNTYATLEKVPVVQSEINNQESLTKATRQEISAAVPFAVVETVPIFPGCANEKSPAAIKSCTAQKITEMINQNFNTEIGGKLGLSGINRVYVQFQIDHKGNIGNVNSRASHPALKQEAERVVKLLPKMTAGKQRGRPVNVIYSVPITFIVEKNNVVKKNSISQEKTVENKPQTQKNLTNNKLRKLFNVDGNDR</sequence>
<evidence type="ECO:0000313" key="2">
    <source>
        <dbReference type="EMBL" id="GHA47845.1"/>
    </source>
</evidence>
<evidence type="ECO:0000313" key="3">
    <source>
        <dbReference type="Proteomes" id="UP000610456"/>
    </source>
</evidence>
<name>A0A918SK32_9FLAO</name>
<proteinExistence type="predicted"/>
<reference evidence="2" key="1">
    <citation type="journal article" date="2014" name="Int. J. Syst. Evol. Microbiol.">
        <title>Complete genome sequence of Corynebacterium casei LMG S-19264T (=DSM 44701T), isolated from a smear-ripened cheese.</title>
        <authorList>
            <consortium name="US DOE Joint Genome Institute (JGI-PGF)"/>
            <person name="Walter F."/>
            <person name="Albersmeier A."/>
            <person name="Kalinowski J."/>
            <person name="Ruckert C."/>
        </authorList>
    </citation>
    <scope>NUCLEOTIDE SEQUENCE</scope>
    <source>
        <strain evidence="2">KCTC 12719</strain>
    </source>
</reference>
<protein>
    <recommendedName>
        <fullName evidence="1">TonB C-terminal domain-containing protein</fullName>
    </recommendedName>
</protein>
<reference evidence="2" key="2">
    <citation type="submission" date="2020-09" db="EMBL/GenBank/DDBJ databases">
        <authorList>
            <person name="Sun Q."/>
            <person name="Kim S."/>
        </authorList>
    </citation>
    <scope>NUCLEOTIDE SEQUENCE</scope>
    <source>
        <strain evidence="2">KCTC 12719</strain>
    </source>
</reference>
<evidence type="ECO:0000259" key="1">
    <source>
        <dbReference type="Pfam" id="PF03544"/>
    </source>
</evidence>
<comment type="caution">
    <text evidence="2">The sequence shown here is derived from an EMBL/GenBank/DDBJ whole genome shotgun (WGS) entry which is preliminary data.</text>
</comment>
<dbReference type="AlphaFoldDB" id="A0A918SK32"/>
<dbReference type="GO" id="GO:0055085">
    <property type="term" value="P:transmembrane transport"/>
    <property type="evidence" value="ECO:0007669"/>
    <property type="project" value="InterPro"/>
</dbReference>
<accession>A0A918SK32</accession>
<dbReference type="Proteomes" id="UP000610456">
    <property type="component" value="Unassembled WGS sequence"/>
</dbReference>
<keyword evidence="3" id="KW-1185">Reference proteome</keyword>
<organism evidence="2 3">
    <name type="scientific">Salinimicrobium marinum</name>
    <dbReference type="NCBI Taxonomy" id="680283"/>
    <lineage>
        <taxon>Bacteria</taxon>
        <taxon>Pseudomonadati</taxon>
        <taxon>Bacteroidota</taxon>
        <taxon>Flavobacteriia</taxon>
        <taxon>Flavobacteriales</taxon>
        <taxon>Flavobacteriaceae</taxon>
        <taxon>Salinimicrobium</taxon>
    </lineage>
</organism>
<dbReference type="SUPFAM" id="SSF74653">
    <property type="entry name" value="TolA/TonB C-terminal domain"/>
    <property type="match status" value="1"/>
</dbReference>
<dbReference type="Gene3D" id="3.30.1150.10">
    <property type="match status" value="1"/>
</dbReference>
<feature type="domain" description="TonB C-terminal" evidence="1">
    <location>
        <begin position="421"/>
        <end position="481"/>
    </location>
</feature>